<dbReference type="EMBL" id="HQ337021">
    <property type="protein sequence ID" value="AGN12038.1"/>
    <property type="molecule type" value="Genomic_DNA"/>
</dbReference>
<dbReference type="KEGG" id="vg:15956779"/>
<gene>
    <name evidence="1" type="ORF">PRAG_00098</name>
</gene>
<reference evidence="1 2" key="1">
    <citation type="submission" date="2010-10" db="EMBL/GenBank/DDBJ databases">
        <title>The Genome Sequence of Prochlorococcus phage P-SSM3.</title>
        <authorList>
            <consortium name="The Broad Institute Genome Sequencing Platform"/>
            <person name="Henn M.R."/>
            <person name="Sullivan M.S."/>
            <person name="Osburne M.S."/>
            <person name="Levin J."/>
            <person name="Malboeuf C."/>
            <person name="Casali M."/>
            <person name="Russ C."/>
            <person name="Lennon N."/>
            <person name="Chapman S.B."/>
            <person name="Erlich R."/>
            <person name="Young S.K."/>
            <person name="Yandava C."/>
            <person name="Zeng Q."/>
            <person name="Alvarado L."/>
            <person name="Anderson S."/>
            <person name="Berlin A."/>
            <person name="Chen Z."/>
            <person name="Freedman E."/>
            <person name="Gellesch M."/>
            <person name="Goldberg J."/>
            <person name="Green L."/>
            <person name="Griggs A."/>
            <person name="Gujja S."/>
            <person name="Heilman E.R."/>
            <person name="Heiman D."/>
            <person name="Hollinger A."/>
            <person name="Howarth C."/>
            <person name="Larson L."/>
            <person name="Mehta T."/>
            <person name="Pearson M."/>
            <person name="Roberts A."/>
            <person name="Ryan E."/>
            <person name="Saif S."/>
            <person name="Shea T."/>
            <person name="Shenoy N."/>
            <person name="Sisk P."/>
            <person name="Stolte C."/>
            <person name="Sykes S."/>
            <person name="White J."/>
            <person name="Yu Q."/>
            <person name="Coleman M.L."/>
            <person name="Huang K.H."/>
            <person name="Weigele P.R."/>
            <person name="DeFrancesco A.S."/>
            <person name="Kern S.E."/>
            <person name="Thompson L.R."/>
            <person name="Fu R."/>
            <person name="Hombeck B."/>
            <person name="Chisholm S.W."/>
            <person name="Haas B."/>
            <person name="Nusbaum C."/>
            <person name="Birren B."/>
        </authorList>
    </citation>
    <scope>NUCLEOTIDE SEQUENCE [LARGE SCALE GENOMIC DNA]</scope>
    <source>
        <strain evidence="1 2">P-SSM3</strain>
    </source>
</reference>
<evidence type="ECO:0000313" key="2">
    <source>
        <dbReference type="Proteomes" id="UP000201670"/>
    </source>
</evidence>
<sequence length="78" mass="9400">MAHPNTITATYWEDICERTILEDAINRKLILDIEYPKVYNKIMRHYEDRGVDFYGNVDEDYEILLDNVESDFYYESNP</sequence>
<organism evidence="1 2">
    <name type="scientific">Prochlorococcus phage P-SSM3</name>
    <dbReference type="NCBI Taxonomy" id="536453"/>
    <lineage>
        <taxon>Viruses</taxon>
        <taxon>Duplodnaviria</taxon>
        <taxon>Heunggongvirae</taxon>
        <taxon>Uroviricota</taxon>
        <taxon>Caudoviricetes</taxon>
        <taxon>Pantevenvirales</taxon>
        <taxon>Kyanoviridae</taxon>
        <taxon>Ronodorvirus</taxon>
        <taxon>Ronodorvirus pssm3</taxon>
    </lineage>
</organism>
<dbReference type="RefSeq" id="YP_008130027.1">
    <property type="nucleotide sequence ID" value="NC_021559.1"/>
</dbReference>
<dbReference type="Proteomes" id="UP000201670">
    <property type="component" value="Segment"/>
</dbReference>
<proteinExistence type="predicted"/>
<keyword evidence="2" id="KW-1185">Reference proteome</keyword>
<name>R9S810_9CAUD</name>
<dbReference type="GeneID" id="15956779"/>
<accession>R9S810</accession>
<protein>
    <submittedName>
        <fullName evidence="1">Uncharacterized protein</fullName>
    </submittedName>
</protein>
<evidence type="ECO:0000313" key="1">
    <source>
        <dbReference type="EMBL" id="AGN12038.1"/>
    </source>
</evidence>